<dbReference type="Pfam" id="PF12569">
    <property type="entry name" value="NatA_aux_su"/>
    <property type="match status" value="2"/>
</dbReference>
<dbReference type="Gene3D" id="1.25.40.1040">
    <property type="match status" value="1"/>
</dbReference>
<gene>
    <name evidence="6" type="ORF">ALAG00032_LOCUS7395</name>
</gene>
<feature type="compositionally biased region" description="Low complexity" evidence="5">
    <location>
        <begin position="698"/>
        <end position="715"/>
    </location>
</feature>
<dbReference type="InterPro" id="IPR019734">
    <property type="entry name" value="TPR_rpt"/>
</dbReference>
<feature type="compositionally biased region" description="Basic residues" evidence="5">
    <location>
        <begin position="716"/>
        <end position="729"/>
    </location>
</feature>
<name>A0A7S3JY09_9STRA</name>
<dbReference type="PANTHER" id="PTHR22767:SF2">
    <property type="entry name" value="N(ALPHA)-ACETYLTRANSFERASE 15_16, ISOFORM A"/>
    <property type="match status" value="1"/>
</dbReference>
<evidence type="ECO:0000256" key="5">
    <source>
        <dbReference type="SAM" id="MobiDB-lite"/>
    </source>
</evidence>
<dbReference type="InterPro" id="IPR021183">
    <property type="entry name" value="NatA_aux_su"/>
</dbReference>
<feature type="repeat" description="TPR" evidence="3">
    <location>
        <begin position="81"/>
        <end position="114"/>
    </location>
</feature>
<accession>A0A7S3JY09</accession>
<dbReference type="EMBL" id="HBIJ01010790">
    <property type="protein sequence ID" value="CAE0366647.1"/>
    <property type="molecule type" value="Transcribed_RNA"/>
</dbReference>
<dbReference type="GO" id="GO:0005737">
    <property type="term" value="C:cytoplasm"/>
    <property type="evidence" value="ECO:0007669"/>
    <property type="project" value="TreeGrafter"/>
</dbReference>
<dbReference type="SUPFAM" id="SSF48452">
    <property type="entry name" value="TPR-like"/>
    <property type="match status" value="3"/>
</dbReference>
<sequence length="1001" mass="112823">MQEENSRTLPRKEGDLFKQIVKFYEIKQYKKGLKAADAILKKFPNHGETLAMRGLVLNCLDRKEEAYDQVKKGLRADMKSHVCWHVYGLLHRSDRAYYDAIKSYKQALRFDPENIQILRDLSLLQIQMRDRLGFLTTRGEILRLKSTNKMHWVAYALANHLAGATHTAVRVIDAYLNTTNNNSLSRPTYEDSELALYRNSLLEELEQYHDALTHLDTCRTQIVDITAWALKRAQILTILLVTDDKKIDHSFENVKLSALLTQDDAISAWLRLLTQSSTSAENYSYHRGLQTALLTSLHHPSLQTVAAVRTMLYEQRACQTPTDFLALDDSQTNALNSIYELLQQALPQSQVLKWIPVTYAYSKLQFITIINDIIIRQLRKGAPSIGSSLERLFEAAPRYTHDELRGASCCKLIISIVDVHIISLKSDAACFASLANVLEKTCTIETITSVPDTPTISNEPPTSLLWTLYLKAHCLEWLGNIESALQLIHECLRHTPTAVDIYEKEARLLKRSGDLTAAATSMDNARCLDLADRYINNKAIKYFLRDGQIDQARKAAALFTRPEARDAEKHLRDMQASWYELELGQALAKDNQIGPALRQFAAIIQHFSDFIDDQFDFHTYCVRKMTLRAYVDMLRFEERIRGHAAFRAAAQHAAYIWLNMYDEQERKKSLEEAQAQAEKARMSALAELASRDPEAAKAAEQAAQQKSAQDAAAAKAKAKRDKMKQRKAKKAQDKAAAAASNDGNSIQSSSANNDVNKKDEDDDPQGVQLLATARDPLIEANDLVTKLNQHAAACPRTHALAFDLALRRRKPLLALRALQRLKKIQPIPYDTAQRNSLYKRESPRAAFIERLAHFIVTFSPRDISSPVILQVMNTELVALCDCTETTSDWRDIIIATIQRFANEEDGLPARTAATRALAILDASSAQFILTASLVDTKNNKPYPVDAFISARDSLRFANIPESDIETFLNTARTKFPRAQAFALPSSEEATLAPEEEDTSKS</sequence>
<dbReference type="AlphaFoldDB" id="A0A7S3JY09"/>
<organism evidence="6">
    <name type="scientific">Aureoumbra lagunensis</name>
    <dbReference type="NCBI Taxonomy" id="44058"/>
    <lineage>
        <taxon>Eukaryota</taxon>
        <taxon>Sar</taxon>
        <taxon>Stramenopiles</taxon>
        <taxon>Ochrophyta</taxon>
        <taxon>Pelagophyceae</taxon>
        <taxon>Pelagomonadales</taxon>
        <taxon>Aureoumbra</taxon>
    </lineage>
</organism>
<evidence type="ECO:0000256" key="2">
    <source>
        <dbReference type="ARBA" id="ARBA00022803"/>
    </source>
</evidence>
<proteinExistence type="predicted"/>
<evidence type="ECO:0000256" key="3">
    <source>
        <dbReference type="PROSITE-ProRule" id="PRU00339"/>
    </source>
</evidence>
<keyword evidence="4" id="KW-0175">Coiled coil</keyword>
<reference evidence="6" key="1">
    <citation type="submission" date="2021-01" db="EMBL/GenBank/DDBJ databases">
        <authorList>
            <person name="Corre E."/>
            <person name="Pelletier E."/>
            <person name="Niang G."/>
            <person name="Scheremetjew M."/>
            <person name="Finn R."/>
            <person name="Kale V."/>
            <person name="Holt S."/>
            <person name="Cochrane G."/>
            <person name="Meng A."/>
            <person name="Brown T."/>
            <person name="Cohen L."/>
        </authorList>
    </citation>
    <scope>NUCLEOTIDE SEQUENCE</scope>
    <source>
        <strain evidence="6">CCMP1510</strain>
    </source>
</reference>
<dbReference type="InterPro" id="IPR011990">
    <property type="entry name" value="TPR-like_helical_dom_sf"/>
</dbReference>
<feature type="region of interest" description="Disordered" evidence="5">
    <location>
        <begin position="689"/>
        <end position="763"/>
    </location>
</feature>
<dbReference type="SMART" id="SM00028">
    <property type="entry name" value="TPR"/>
    <property type="match status" value="4"/>
</dbReference>
<protein>
    <submittedName>
        <fullName evidence="6">Uncharacterized protein</fullName>
    </submittedName>
</protein>
<dbReference type="PROSITE" id="PS50005">
    <property type="entry name" value="TPR"/>
    <property type="match status" value="1"/>
</dbReference>
<feature type="compositionally biased region" description="Polar residues" evidence="5">
    <location>
        <begin position="741"/>
        <end position="751"/>
    </location>
</feature>
<keyword evidence="1" id="KW-0677">Repeat</keyword>
<feature type="coiled-coil region" evidence="4">
    <location>
        <begin position="660"/>
        <end position="687"/>
    </location>
</feature>
<evidence type="ECO:0000256" key="4">
    <source>
        <dbReference type="SAM" id="Coils"/>
    </source>
</evidence>
<dbReference type="PANTHER" id="PTHR22767">
    <property type="entry name" value="N-TERMINAL ACETYLTRANSFERASE-RELATED"/>
    <property type="match status" value="1"/>
</dbReference>
<dbReference type="PIRSF" id="PIRSF000422">
    <property type="entry name" value="N-terminal-AcTrfase-A_aux_su"/>
    <property type="match status" value="1"/>
</dbReference>
<evidence type="ECO:0000313" key="6">
    <source>
        <dbReference type="EMBL" id="CAE0366647.1"/>
    </source>
</evidence>
<evidence type="ECO:0000256" key="1">
    <source>
        <dbReference type="ARBA" id="ARBA00022737"/>
    </source>
</evidence>
<dbReference type="Gene3D" id="1.25.40.1010">
    <property type="match status" value="1"/>
</dbReference>
<keyword evidence="2 3" id="KW-0802">TPR repeat</keyword>